<evidence type="ECO:0000313" key="1">
    <source>
        <dbReference type="EMBL" id="OLY80543.1"/>
    </source>
</evidence>
<gene>
    <name evidence="1" type="ORF">AYI68_g5357</name>
</gene>
<organism evidence="1 2">
    <name type="scientific">Smittium mucronatum</name>
    <dbReference type="NCBI Taxonomy" id="133383"/>
    <lineage>
        <taxon>Eukaryota</taxon>
        <taxon>Fungi</taxon>
        <taxon>Fungi incertae sedis</taxon>
        <taxon>Zoopagomycota</taxon>
        <taxon>Kickxellomycotina</taxon>
        <taxon>Harpellomycetes</taxon>
        <taxon>Harpellales</taxon>
        <taxon>Legeriomycetaceae</taxon>
        <taxon>Smittium</taxon>
    </lineage>
</organism>
<protein>
    <submittedName>
        <fullName evidence="1">Uncharacterized protein</fullName>
    </submittedName>
</protein>
<reference evidence="1 2" key="1">
    <citation type="journal article" date="2016" name="Mol. Biol. Evol.">
        <title>Genome-Wide Survey of Gut Fungi (Harpellales) Reveals the First Horizontally Transferred Ubiquitin Gene from a Mosquito Host.</title>
        <authorList>
            <person name="Wang Y."/>
            <person name="White M.M."/>
            <person name="Kvist S."/>
            <person name="Moncalvo J.M."/>
        </authorList>
    </citation>
    <scope>NUCLEOTIDE SEQUENCE [LARGE SCALE GENOMIC DNA]</scope>
    <source>
        <strain evidence="1 2">ALG-7-W6</strain>
    </source>
</reference>
<comment type="caution">
    <text evidence="1">The sequence shown here is derived from an EMBL/GenBank/DDBJ whole genome shotgun (WGS) entry which is preliminary data.</text>
</comment>
<accession>A0A1R0GUH6</accession>
<dbReference type="AlphaFoldDB" id="A0A1R0GUH6"/>
<proteinExistence type="predicted"/>
<name>A0A1R0GUH6_9FUNG</name>
<dbReference type="EMBL" id="LSSL01003378">
    <property type="protein sequence ID" value="OLY80543.1"/>
    <property type="molecule type" value="Genomic_DNA"/>
</dbReference>
<keyword evidence="2" id="KW-1185">Reference proteome</keyword>
<evidence type="ECO:0000313" key="2">
    <source>
        <dbReference type="Proteomes" id="UP000187455"/>
    </source>
</evidence>
<dbReference type="Proteomes" id="UP000187455">
    <property type="component" value="Unassembled WGS sequence"/>
</dbReference>
<sequence>MGMVMHNHELFESVAYPYGFAPDVYAWREVSKYRDSDVSASISIEAIELSEDLDQFVNLAGETVIEELVTSLLGLSLSPRPNTPVRLSPVIPTLGALKTLSVTSTGRNCGSVDRRSKGAIPVLNYLLGEGAECASNSALSVASPLATQQQFRSN</sequence>